<dbReference type="InterPro" id="IPR014721">
    <property type="entry name" value="Ribsml_uS5_D2-typ_fold_subgr"/>
</dbReference>
<dbReference type="SUPFAM" id="SSF118116">
    <property type="entry name" value="DNA mismatch repair protein MutL"/>
    <property type="match status" value="1"/>
</dbReference>
<dbReference type="InterPro" id="IPR014790">
    <property type="entry name" value="MutL_C"/>
</dbReference>
<dbReference type="SUPFAM" id="SSF54211">
    <property type="entry name" value="Ribosomal protein S5 domain 2-like"/>
    <property type="match status" value="1"/>
</dbReference>
<reference evidence="9 10" key="1">
    <citation type="submission" date="2017-06" db="EMBL/GenBank/DDBJ databases">
        <title>Novel microbial phyla capable of carbon fixation and sulfur reduction in deep-sea sediments.</title>
        <authorList>
            <person name="Huang J."/>
            <person name="Baker B."/>
            <person name="Wang Y."/>
        </authorList>
    </citation>
    <scope>NUCLEOTIDE SEQUENCE [LARGE SCALE GENOMIC DNA]</scope>
    <source>
        <strain evidence="9">B3_LCP</strain>
    </source>
</reference>
<dbReference type="GO" id="GO:0140664">
    <property type="term" value="F:ATP-dependent DNA damage sensor activity"/>
    <property type="evidence" value="ECO:0007669"/>
    <property type="project" value="InterPro"/>
</dbReference>
<dbReference type="InterPro" id="IPR036890">
    <property type="entry name" value="HATPase_C_sf"/>
</dbReference>
<keyword evidence="4 5" id="KW-0234">DNA repair</keyword>
<gene>
    <name evidence="5" type="primary">mutL</name>
    <name evidence="9" type="ORF">CEE37_04120</name>
</gene>
<dbReference type="PANTHER" id="PTHR10073">
    <property type="entry name" value="DNA MISMATCH REPAIR PROTEIN MLH, PMS, MUTL"/>
    <property type="match status" value="1"/>
</dbReference>
<dbReference type="GO" id="GO:0030983">
    <property type="term" value="F:mismatched DNA binding"/>
    <property type="evidence" value="ECO:0007669"/>
    <property type="project" value="InterPro"/>
</dbReference>
<dbReference type="HAMAP" id="MF_00149">
    <property type="entry name" value="DNA_mis_repair"/>
    <property type="match status" value="1"/>
</dbReference>
<evidence type="ECO:0000256" key="6">
    <source>
        <dbReference type="SAM" id="MobiDB-lite"/>
    </source>
</evidence>
<dbReference type="Proteomes" id="UP000319619">
    <property type="component" value="Unassembled WGS sequence"/>
</dbReference>
<feature type="compositionally biased region" description="Polar residues" evidence="6">
    <location>
        <begin position="354"/>
        <end position="363"/>
    </location>
</feature>
<comment type="function">
    <text evidence="5">This protein is involved in the repair of mismatches in DNA. It is required for dam-dependent methyl-directed DNA mismatch repair. May act as a 'molecular matchmaker', a protein that promotes the formation of a stable complex between two or more DNA-binding proteins in an ATP-dependent manner without itself being part of a final effector complex.</text>
</comment>
<feature type="domain" description="MutL C-terminal dimerisation" evidence="7">
    <location>
        <begin position="426"/>
        <end position="567"/>
    </location>
</feature>
<dbReference type="InterPro" id="IPR037198">
    <property type="entry name" value="MutL_C_sf"/>
</dbReference>
<dbReference type="InterPro" id="IPR042121">
    <property type="entry name" value="MutL_C_regsub"/>
</dbReference>
<dbReference type="GO" id="GO:0032300">
    <property type="term" value="C:mismatch repair complex"/>
    <property type="evidence" value="ECO:0007669"/>
    <property type="project" value="InterPro"/>
</dbReference>
<dbReference type="NCBIfam" id="TIGR00585">
    <property type="entry name" value="mutl"/>
    <property type="match status" value="1"/>
</dbReference>
<evidence type="ECO:0000313" key="9">
    <source>
        <dbReference type="EMBL" id="TKJ41763.1"/>
    </source>
</evidence>
<dbReference type="InterPro" id="IPR042120">
    <property type="entry name" value="MutL_C_dimsub"/>
</dbReference>
<dbReference type="InterPro" id="IPR020568">
    <property type="entry name" value="Ribosomal_Su5_D2-typ_SF"/>
</dbReference>
<evidence type="ECO:0000256" key="4">
    <source>
        <dbReference type="ARBA" id="ARBA00023204"/>
    </source>
</evidence>
<dbReference type="Pfam" id="PF01119">
    <property type="entry name" value="DNA_mis_repair"/>
    <property type="match status" value="1"/>
</dbReference>
<dbReference type="GO" id="GO:0005524">
    <property type="term" value="F:ATP binding"/>
    <property type="evidence" value="ECO:0007669"/>
    <property type="project" value="InterPro"/>
</dbReference>
<dbReference type="Gene3D" id="3.30.565.10">
    <property type="entry name" value="Histidine kinase-like ATPase, C-terminal domain"/>
    <property type="match status" value="1"/>
</dbReference>
<dbReference type="Gene3D" id="3.30.230.10">
    <property type="match status" value="1"/>
</dbReference>
<dbReference type="PROSITE" id="PS00058">
    <property type="entry name" value="DNA_MISMATCH_REPAIR_1"/>
    <property type="match status" value="1"/>
</dbReference>
<dbReference type="PANTHER" id="PTHR10073:SF12">
    <property type="entry name" value="DNA MISMATCH REPAIR PROTEIN MLH1"/>
    <property type="match status" value="1"/>
</dbReference>
<proteinExistence type="inferred from homology"/>
<evidence type="ECO:0000256" key="3">
    <source>
        <dbReference type="ARBA" id="ARBA00022763"/>
    </source>
</evidence>
<dbReference type="InterPro" id="IPR002099">
    <property type="entry name" value="MutL/Mlh/PMS"/>
</dbReference>
<dbReference type="EMBL" id="NJBN01000002">
    <property type="protein sequence ID" value="TKJ41763.1"/>
    <property type="molecule type" value="Genomic_DNA"/>
</dbReference>
<name>A0A532V3I8_UNCL8</name>
<evidence type="ECO:0000259" key="8">
    <source>
        <dbReference type="SMART" id="SM01340"/>
    </source>
</evidence>
<comment type="similarity">
    <text evidence="1 5">Belongs to the DNA mismatch repair MutL/HexB family.</text>
</comment>
<dbReference type="FunFam" id="3.30.565.10:FF:000003">
    <property type="entry name" value="DNA mismatch repair endonuclease MutL"/>
    <property type="match status" value="1"/>
</dbReference>
<dbReference type="InterPro" id="IPR014762">
    <property type="entry name" value="DNA_mismatch_repair_CS"/>
</dbReference>
<protein>
    <recommendedName>
        <fullName evidence="2 5">DNA mismatch repair protein MutL</fullName>
    </recommendedName>
</protein>
<evidence type="ECO:0000256" key="5">
    <source>
        <dbReference type="HAMAP-Rule" id="MF_00149"/>
    </source>
</evidence>
<sequence>MDVTERTNTLKINLLPQEVYNRIAAGEVVERPASVLKELIENSLDAGASSIEISIAGAGQKEICVSDDGEGMGKPDLLLAFERHATSKVQAVEDLKVIQTLGFRGEALSAIASVSRIEASSRLQSSLSGHRLRLHGGKIVDVEEMGTSVGTSITVKELFFNTPARKKFLKSRNVESGHLLNVFKRFALSYPGIRLSLTLEGKKVYRLPPEPLKDRIVAVFSDEMAKHLLPVELQFGKIGLSGYVGSPDLSRRTRGDQYLYVNQRWVQNRPISHAIISSYSHLLEQKKFPFYALFLDIPHEEVDVNVHPAKSEVKFRRESELYQLTHDAVTAALRNAGVDAFPSMPLSGDEKVNETTGEISPKQSGAYLPRGSSGYPQHPSQRFADQGEKASGEAYQLVFGSKDGATTISQAEEVSAISNSDAQRTQVYQFHQRFIVTEIKGGIAIIDQHAAHERVLYEKALKALSGDQLPSQRLLFPIIIKLDAENALILQNMQDDLQKLGVEVREFGERSFALEALPAGIRKGSDDSFIMELLDELNERGIKHSPGHEQVAAAFACRAAIKFGQSLSLEEMNSLIDQLFASKFPFSCPHGRPTLLQLTLGELNRRFGRV</sequence>
<dbReference type="SMART" id="SM01340">
    <property type="entry name" value="DNA_mis_repair"/>
    <property type="match status" value="1"/>
</dbReference>
<comment type="caution">
    <text evidence="9">The sequence shown here is derived from an EMBL/GenBank/DDBJ whole genome shotgun (WGS) entry which is preliminary data.</text>
</comment>
<dbReference type="SMART" id="SM00853">
    <property type="entry name" value="MutL_C"/>
    <property type="match status" value="1"/>
</dbReference>
<organism evidence="9 10">
    <name type="scientific">candidate division LCP-89 bacterium B3_LCP</name>
    <dbReference type="NCBI Taxonomy" id="2012998"/>
    <lineage>
        <taxon>Bacteria</taxon>
        <taxon>Pseudomonadati</taxon>
        <taxon>Bacteria division LCP-89</taxon>
    </lineage>
</organism>
<dbReference type="Gene3D" id="3.30.1370.100">
    <property type="entry name" value="MutL, C-terminal domain, regulatory subdomain"/>
    <property type="match status" value="1"/>
</dbReference>
<evidence type="ECO:0000313" key="10">
    <source>
        <dbReference type="Proteomes" id="UP000319619"/>
    </source>
</evidence>
<dbReference type="InterPro" id="IPR038973">
    <property type="entry name" value="MutL/Mlh/Pms-like"/>
</dbReference>
<dbReference type="CDD" id="cd00782">
    <property type="entry name" value="MutL_Trans"/>
    <property type="match status" value="1"/>
</dbReference>
<evidence type="ECO:0000256" key="2">
    <source>
        <dbReference type="ARBA" id="ARBA00021975"/>
    </source>
</evidence>
<dbReference type="InterPro" id="IPR013507">
    <property type="entry name" value="DNA_mismatch_S5_2-like"/>
</dbReference>
<dbReference type="InterPro" id="IPR020667">
    <property type="entry name" value="DNA_mismatch_repair_MutL"/>
</dbReference>
<dbReference type="Pfam" id="PF13589">
    <property type="entry name" value="HATPase_c_3"/>
    <property type="match status" value="1"/>
</dbReference>
<feature type="domain" description="DNA mismatch repair protein S5" evidence="8">
    <location>
        <begin position="216"/>
        <end position="334"/>
    </location>
</feature>
<feature type="region of interest" description="Disordered" evidence="6">
    <location>
        <begin position="344"/>
        <end position="386"/>
    </location>
</feature>
<evidence type="ECO:0000259" key="7">
    <source>
        <dbReference type="SMART" id="SM00853"/>
    </source>
</evidence>
<dbReference type="GO" id="GO:0006298">
    <property type="term" value="P:mismatch repair"/>
    <property type="evidence" value="ECO:0007669"/>
    <property type="project" value="UniProtKB-UniRule"/>
</dbReference>
<dbReference type="CDD" id="cd16926">
    <property type="entry name" value="HATPase_MutL-MLH-PMS-like"/>
    <property type="match status" value="1"/>
</dbReference>
<dbReference type="SUPFAM" id="SSF55874">
    <property type="entry name" value="ATPase domain of HSP90 chaperone/DNA topoisomerase II/histidine kinase"/>
    <property type="match status" value="1"/>
</dbReference>
<evidence type="ECO:0000256" key="1">
    <source>
        <dbReference type="ARBA" id="ARBA00006082"/>
    </source>
</evidence>
<dbReference type="AlphaFoldDB" id="A0A532V3I8"/>
<dbReference type="Pfam" id="PF08676">
    <property type="entry name" value="MutL_C"/>
    <property type="match status" value="1"/>
</dbReference>
<dbReference type="GO" id="GO:0016887">
    <property type="term" value="F:ATP hydrolysis activity"/>
    <property type="evidence" value="ECO:0007669"/>
    <property type="project" value="InterPro"/>
</dbReference>
<dbReference type="Gene3D" id="3.30.1540.20">
    <property type="entry name" value="MutL, C-terminal domain, dimerisation subdomain"/>
    <property type="match status" value="1"/>
</dbReference>
<keyword evidence="3 5" id="KW-0227">DNA damage</keyword>
<accession>A0A532V3I8</accession>